<evidence type="ECO:0000313" key="1">
    <source>
        <dbReference type="EMBL" id="GAK59891.1"/>
    </source>
</evidence>
<evidence type="ECO:0000313" key="2">
    <source>
        <dbReference type="Proteomes" id="UP000030661"/>
    </source>
</evidence>
<dbReference type="EMBL" id="DF820471">
    <property type="protein sequence ID" value="GAK59891.1"/>
    <property type="molecule type" value="Genomic_DNA"/>
</dbReference>
<name>A0A081C5N6_VECG1</name>
<dbReference type="Proteomes" id="UP000030661">
    <property type="component" value="Unassembled WGS sequence"/>
</dbReference>
<dbReference type="Gene3D" id="3.90.1570.30">
    <property type="match status" value="1"/>
</dbReference>
<protein>
    <submittedName>
        <fullName evidence="1">Type I site-specific deoxyribonuclease</fullName>
    </submittedName>
</protein>
<gene>
    <name evidence="1" type="ORF">U27_06877</name>
</gene>
<keyword evidence="2" id="KW-1185">Reference proteome</keyword>
<dbReference type="HOGENOM" id="CLU_2300198_0_0_0"/>
<dbReference type="eggNOG" id="COG4096">
    <property type="taxonomic scope" value="Bacteria"/>
</dbReference>
<proteinExistence type="predicted"/>
<accession>A0A081C5N6</accession>
<sequence length="100" mass="11175">MTESEWTTRKTRIDARLRSLNPAWEIIPYHGGLDTSKLTRHAVEEYPTNHGPADYALFVNGRLLGILEAKKVGVSSQNVLEQAKRYAAGCPKTIGAWGFF</sequence>
<dbReference type="STRING" id="1499967.U27_06877"/>
<organism evidence="1">
    <name type="scientific">Vecturithrix granuli</name>
    <dbReference type="NCBI Taxonomy" id="1499967"/>
    <lineage>
        <taxon>Bacteria</taxon>
        <taxon>Candidatus Moduliflexota</taxon>
        <taxon>Candidatus Vecturitrichia</taxon>
        <taxon>Candidatus Vecturitrichales</taxon>
        <taxon>Candidatus Vecturitrichaceae</taxon>
        <taxon>Candidatus Vecturithrix</taxon>
    </lineage>
</organism>
<reference evidence="1" key="1">
    <citation type="journal article" date="2015" name="PeerJ">
        <title>First genomic representation of candidate bacterial phylum KSB3 points to enhanced environmental sensing as a trigger of wastewater bulking.</title>
        <authorList>
            <person name="Sekiguchi Y."/>
            <person name="Ohashi A."/>
            <person name="Parks D.H."/>
            <person name="Yamauchi T."/>
            <person name="Tyson G.W."/>
            <person name="Hugenholtz P."/>
        </authorList>
    </citation>
    <scope>NUCLEOTIDE SEQUENCE [LARGE SCALE GENOMIC DNA]</scope>
</reference>
<dbReference type="AlphaFoldDB" id="A0A081C5N6"/>